<feature type="domain" description="Hydantoinase/oxoprolinase N-terminal" evidence="2">
    <location>
        <begin position="4"/>
        <end position="172"/>
    </location>
</feature>
<dbReference type="PANTHER" id="PTHR11365:SF10">
    <property type="entry name" value="HYDANTOINASE_OXOPROLINASE"/>
    <property type="match status" value="1"/>
</dbReference>
<evidence type="ECO:0000259" key="1">
    <source>
        <dbReference type="Pfam" id="PF01968"/>
    </source>
</evidence>
<dbReference type="RefSeq" id="WP_317637275.1">
    <property type="nucleotide sequence ID" value="NZ_AP026803.1"/>
</dbReference>
<dbReference type="InterPro" id="IPR002821">
    <property type="entry name" value="Hydantoinase_A"/>
</dbReference>
<dbReference type="PANTHER" id="PTHR11365">
    <property type="entry name" value="5-OXOPROLINASE RELATED"/>
    <property type="match status" value="1"/>
</dbReference>
<evidence type="ECO:0000313" key="3">
    <source>
        <dbReference type="EMBL" id="BDR61039.1"/>
    </source>
</evidence>
<dbReference type="InterPro" id="IPR043129">
    <property type="entry name" value="ATPase_NBD"/>
</dbReference>
<evidence type="ECO:0000259" key="2">
    <source>
        <dbReference type="Pfam" id="PF05378"/>
    </source>
</evidence>
<dbReference type="InterPro" id="IPR045079">
    <property type="entry name" value="Oxoprolinase-like"/>
</dbReference>
<dbReference type="Pfam" id="PF01968">
    <property type="entry name" value="Hydantoinase_A"/>
    <property type="match status" value="1"/>
</dbReference>
<dbReference type="InterPro" id="IPR008040">
    <property type="entry name" value="Hydant_A_N"/>
</dbReference>
<organism evidence="3 4">
    <name type="scientific">Lactobacillus xylocopicola</name>
    <dbReference type="NCBI Taxonomy" id="2976676"/>
    <lineage>
        <taxon>Bacteria</taxon>
        <taxon>Bacillati</taxon>
        <taxon>Bacillota</taxon>
        <taxon>Bacilli</taxon>
        <taxon>Lactobacillales</taxon>
        <taxon>Lactobacillaceae</taxon>
        <taxon>Lactobacillus</taxon>
    </lineage>
</organism>
<accession>A0ABN6SLF7</accession>
<proteinExistence type="predicted"/>
<feature type="domain" description="Hydantoinase A/oxoprolinase" evidence="1">
    <location>
        <begin position="193"/>
        <end position="400"/>
    </location>
</feature>
<dbReference type="Pfam" id="PF05378">
    <property type="entry name" value="Hydant_A_N"/>
    <property type="match status" value="1"/>
</dbReference>
<dbReference type="Gene3D" id="3.30.420.40">
    <property type="match status" value="1"/>
</dbReference>
<evidence type="ECO:0000313" key="4">
    <source>
        <dbReference type="Proteomes" id="UP001321741"/>
    </source>
</evidence>
<dbReference type="SUPFAM" id="SSF53067">
    <property type="entry name" value="Actin-like ATPase domain"/>
    <property type="match status" value="1"/>
</dbReference>
<dbReference type="EMBL" id="AP026803">
    <property type="protein sequence ID" value="BDR61039.1"/>
    <property type="molecule type" value="Genomic_DNA"/>
</dbReference>
<gene>
    <name evidence="3" type="ORF">KIM322_13000</name>
</gene>
<keyword evidence="4" id="KW-1185">Reference proteome</keyword>
<sequence length="520" mass="55203">MYKLGIDVGGTNTDAVILDDKLNVIVSTKTHTTKDIETGIKKAIHQVVNTNNIEVSQINQAMLGTTQATNAIVERKNLGRVGVLRIGYPATASILPYTEWPEDITSILSNRYALIHGGYEFNGDPIAPYSEKEVQEKLSEWKNQIDGLAVIGVFSSINDDQEKRVAEIAHKMLGKDFPVSISSSIGSIGLIGRENATILNAALNKVIKNVTDGFSNALAEENIFNATVYLCQNDGTLMSLPFAAKYPILTIGSGPTNSIRGAAYLSKIKNALTVDIGGTTSDIGVLVNGFPRESSKAVTIGGIRTNFRMPDVLSVGLGGGTIVRINNDDSVSIGPDSVGYAITERALVFGGNTLTTTDIAVRLGFCQLGNPRLVESIDKKIAQKAMTKIASIIENGLDQMKTSAEDVEVILVGGGSIIAPSLLSGVKHITKSKFGSVANAIGATIANVGGEYEKVYQYSQTKRSEALADVEKQAGQQAIMAGAKANSIKLVEITEVPLAYAPGETTRVKAKVVGEIDNSK</sequence>
<name>A0ABN6SLF7_9LACO</name>
<dbReference type="Proteomes" id="UP001321741">
    <property type="component" value="Chromosome"/>
</dbReference>
<protein>
    <submittedName>
        <fullName evidence="3">Hydantoinase subunit beta</fullName>
    </submittedName>
</protein>
<reference evidence="3 4" key="1">
    <citation type="journal article" date="2023" name="Microbiol. Spectr.">
        <title>Symbiosis of Carpenter Bees with Uncharacterized Lactic Acid Bacteria Showing NAD Auxotrophy.</title>
        <authorList>
            <person name="Kawasaki S."/>
            <person name="Ozawa K."/>
            <person name="Mori T."/>
            <person name="Yamamoto A."/>
            <person name="Ito M."/>
            <person name="Ohkuma M."/>
            <person name="Sakamoto M."/>
            <person name="Matsutani M."/>
        </authorList>
    </citation>
    <scope>NUCLEOTIDE SEQUENCE [LARGE SCALE GENOMIC DNA]</scope>
    <source>
        <strain evidence="3 4">Kim32-2</strain>
    </source>
</reference>